<comment type="similarity">
    <text evidence="2">Belongs to the GSP M family.</text>
</comment>
<protein>
    <submittedName>
        <fullName evidence="11">General secretion pathway protein GspM</fullName>
    </submittedName>
</protein>
<keyword evidence="3" id="KW-0813">Transport</keyword>
<dbReference type="Proteomes" id="UP000235347">
    <property type="component" value="Unassembled WGS sequence"/>
</dbReference>
<name>A0A2N7VP69_9BURK</name>
<evidence type="ECO:0000256" key="7">
    <source>
        <dbReference type="ARBA" id="ARBA00022927"/>
    </source>
</evidence>
<evidence type="ECO:0000256" key="9">
    <source>
        <dbReference type="ARBA" id="ARBA00023136"/>
    </source>
</evidence>
<dbReference type="Pfam" id="PF04612">
    <property type="entry name" value="T2SSM"/>
    <property type="match status" value="1"/>
</dbReference>
<dbReference type="AlphaFoldDB" id="A0A2N7VP69"/>
<accession>A0A2N7VP69</accession>
<comment type="subcellular location">
    <subcellularLocation>
        <location evidence="1">Cell inner membrane</location>
        <topology evidence="1">Single-pass membrane protein</topology>
    </subcellularLocation>
</comment>
<sequence>MGHSKWGRPMNLGALSDVWAGFWEPRTAREKLLLTWGGVAIGVVVAYSILWAPAQQGRAHLRETLPAMQHQIAQMTAQADEARALAPAAQGVAPTGGALRDALAASLTQAGIATTQVRLAGDAVQIEAKNASFPAWTMWVNDARKQFKVRVIELHATALKVDGQVDLAATLQPATAPARSSQ</sequence>
<dbReference type="InterPro" id="IPR023229">
    <property type="entry name" value="T2SS_M_periplasmic_sf"/>
</dbReference>
<dbReference type="InterPro" id="IPR007690">
    <property type="entry name" value="T2SS_GspM"/>
</dbReference>
<evidence type="ECO:0000256" key="4">
    <source>
        <dbReference type="ARBA" id="ARBA00022475"/>
    </source>
</evidence>
<evidence type="ECO:0000256" key="3">
    <source>
        <dbReference type="ARBA" id="ARBA00022448"/>
    </source>
</evidence>
<feature type="transmembrane region" description="Helical" evidence="10">
    <location>
        <begin position="33"/>
        <end position="52"/>
    </location>
</feature>
<evidence type="ECO:0000256" key="6">
    <source>
        <dbReference type="ARBA" id="ARBA00022692"/>
    </source>
</evidence>
<reference evidence="11 12" key="1">
    <citation type="submission" date="2018-01" db="EMBL/GenBank/DDBJ databases">
        <title>Whole genome analyses suggest that Burkholderia sensu lato contains two further novel genera in the rhizoxinica-symbiotica group Mycetohabitans gen. nov., and Trinickia gen. nov.: implications for the evolution of diazotrophy and nodulation in the Burkholderiaceae.</title>
        <authorList>
            <person name="Estrada-de los Santos P."/>
            <person name="Palmer M."/>
            <person name="Chavez-Ramirez B."/>
            <person name="Beukes C."/>
            <person name="Steenkamp E.T."/>
            <person name="Hirsch A.M."/>
            <person name="Manyaka P."/>
            <person name="Maluk M."/>
            <person name="Lafos M."/>
            <person name="Crook M."/>
            <person name="Gross E."/>
            <person name="Simon M.F."/>
            <person name="Bueno dos Reis Junior F."/>
            <person name="Poole P.S."/>
            <person name="Venter S.N."/>
            <person name="James E.K."/>
        </authorList>
    </citation>
    <scope>NUCLEOTIDE SEQUENCE [LARGE SCALE GENOMIC DNA]</scope>
    <source>
        <strain evidence="11 12">GP25-8</strain>
    </source>
</reference>
<dbReference type="GO" id="GO:0015628">
    <property type="term" value="P:protein secretion by the type II secretion system"/>
    <property type="evidence" value="ECO:0007669"/>
    <property type="project" value="InterPro"/>
</dbReference>
<keyword evidence="12" id="KW-1185">Reference proteome</keyword>
<evidence type="ECO:0000256" key="2">
    <source>
        <dbReference type="ARBA" id="ARBA00010637"/>
    </source>
</evidence>
<keyword evidence="5" id="KW-0997">Cell inner membrane</keyword>
<keyword evidence="4" id="KW-1003">Cell membrane</keyword>
<dbReference type="SUPFAM" id="SSF103054">
    <property type="entry name" value="General secretion pathway protein M, EpsM"/>
    <property type="match status" value="1"/>
</dbReference>
<gene>
    <name evidence="11" type="ORF">C0Z19_22270</name>
</gene>
<evidence type="ECO:0000256" key="5">
    <source>
        <dbReference type="ARBA" id="ARBA00022519"/>
    </source>
</evidence>
<evidence type="ECO:0000313" key="12">
    <source>
        <dbReference type="Proteomes" id="UP000235347"/>
    </source>
</evidence>
<evidence type="ECO:0000256" key="10">
    <source>
        <dbReference type="SAM" id="Phobius"/>
    </source>
</evidence>
<keyword evidence="6 10" id="KW-0812">Transmembrane</keyword>
<organism evidence="11 12">
    <name type="scientific">Trinickia soli</name>
    <dbReference type="NCBI Taxonomy" id="380675"/>
    <lineage>
        <taxon>Bacteria</taxon>
        <taxon>Pseudomonadati</taxon>
        <taxon>Pseudomonadota</taxon>
        <taxon>Betaproteobacteria</taxon>
        <taxon>Burkholderiales</taxon>
        <taxon>Burkholderiaceae</taxon>
        <taxon>Trinickia</taxon>
    </lineage>
</organism>
<comment type="caution">
    <text evidence="11">The sequence shown here is derived from an EMBL/GenBank/DDBJ whole genome shotgun (WGS) entry which is preliminary data.</text>
</comment>
<proteinExistence type="inferred from homology"/>
<dbReference type="GO" id="GO:0015627">
    <property type="term" value="C:type II protein secretion system complex"/>
    <property type="evidence" value="ECO:0007669"/>
    <property type="project" value="InterPro"/>
</dbReference>
<keyword evidence="9 10" id="KW-0472">Membrane</keyword>
<keyword evidence="7" id="KW-0653">Protein transport</keyword>
<keyword evidence="8 10" id="KW-1133">Transmembrane helix</keyword>
<evidence type="ECO:0000256" key="1">
    <source>
        <dbReference type="ARBA" id="ARBA00004377"/>
    </source>
</evidence>
<dbReference type="Gene3D" id="3.30.1360.100">
    <property type="entry name" value="General secretion pathway protein M, EpsM"/>
    <property type="match status" value="1"/>
</dbReference>
<evidence type="ECO:0000313" key="11">
    <source>
        <dbReference type="EMBL" id="PMS18968.1"/>
    </source>
</evidence>
<dbReference type="GO" id="GO:0005886">
    <property type="term" value="C:plasma membrane"/>
    <property type="evidence" value="ECO:0007669"/>
    <property type="project" value="UniProtKB-SubCell"/>
</dbReference>
<dbReference type="EMBL" id="PNYB01000023">
    <property type="protein sequence ID" value="PMS18968.1"/>
    <property type="molecule type" value="Genomic_DNA"/>
</dbReference>
<evidence type="ECO:0000256" key="8">
    <source>
        <dbReference type="ARBA" id="ARBA00022989"/>
    </source>
</evidence>